<evidence type="ECO:0000256" key="5">
    <source>
        <dbReference type="ARBA" id="ARBA00022741"/>
    </source>
</evidence>
<dbReference type="GO" id="GO:0005524">
    <property type="term" value="F:ATP binding"/>
    <property type="evidence" value="ECO:0007669"/>
    <property type="project" value="UniProtKB-KW"/>
</dbReference>
<evidence type="ECO:0000256" key="2">
    <source>
        <dbReference type="ARBA" id="ARBA00005417"/>
    </source>
</evidence>
<organism evidence="9 10">
    <name type="scientific">Psychromonas arctica</name>
    <dbReference type="NCBI Taxonomy" id="168275"/>
    <lineage>
        <taxon>Bacteria</taxon>
        <taxon>Pseudomonadati</taxon>
        <taxon>Pseudomonadota</taxon>
        <taxon>Gammaproteobacteria</taxon>
        <taxon>Alteromonadales</taxon>
        <taxon>Psychromonadaceae</taxon>
        <taxon>Psychromonas</taxon>
    </lineage>
</organism>
<dbReference type="PANTHER" id="PTHR43166:SF35">
    <property type="entry name" value="L-CYSTINE IMPORT ATP-BINDING PROTEIN TCYN"/>
    <property type="match status" value="1"/>
</dbReference>
<dbReference type="SUPFAM" id="SSF52540">
    <property type="entry name" value="P-loop containing nucleoside triphosphate hydrolases"/>
    <property type="match status" value="1"/>
</dbReference>
<comment type="caution">
    <text evidence="9">The sequence shown here is derived from an EMBL/GenBank/DDBJ whole genome shotgun (WGS) entry which is preliminary data.</text>
</comment>
<dbReference type="PROSITE" id="PS00211">
    <property type="entry name" value="ABC_TRANSPORTER_1"/>
    <property type="match status" value="1"/>
</dbReference>
<dbReference type="InterPro" id="IPR030679">
    <property type="entry name" value="ABC_ATPase_HisP-typ"/>
</dbReference>
<dbReference type="InterPro" id="IPR017871">
    <property type="entry name" value="ABC_transporter-like_CS"/>
</dbReference>
<dbReference type="SMART" id="SM00382">
    <property type="entry name" value="AAA"/>
    <property type="match status" value="1"/>
</dbReference>
<comment type="subcellular location">
    <subcellularLocation>
        <location evidence="1">Cell inner membrane</location>
        <topology evidence="1">Peripheral membrane protein</topology>
    </subcellularLocation>
</comment>
<evidence type="ECO:0000259" key="8">
    <source>
        <dbReference type="PROSITE" id="PS50893"/>
    </source>
</evidence>
<dbReference type="PROSITE" id="PS50893">
    <property type="entry name" value="ABC_TRANSPORTER_2"/>
    <property type="match status" value="1"/>
</dbReference>
<keyword evidence="4" id="KW-1003">Cell membrane</keyword>
<dbReference type="PIRSF" id="PIRSF039085">
    <property type="entry name" value="ABC_ATPase_HisP"/>
    <property type="match status" value="1"/>
</dbReference>
<dbReference type="PANTHER" id="PTHR43166">
    <property type="entry name" value="AMINO ACID IMPORT ATP-BINDING PROTEIN"/>
    <property type="match status" value="1"/>
</dbReference>
<evidence type="ECO:0000313" key="10">
    <source>
        <dbReference type="Proteomes" id="UP001366060"/>
    </source>
</evidence>
<keyword evidence="10" id="KW-1185">Reference proteome</keyword>
<gene>
    <name evidence="9" type="ORF">V6255_04335</name>
</gene>
<feature type="domain" description="ABC transporter" evidence="8">
    <location>
        <begin position="1"/>
        <end position="246"/>
    </location>
</feature>
<evidence type="ECO:0000313" key="9">
    <source>
        <dbReference type="EMBL" id="MEL0658362.1"/>
    </source>
</evidence>
<evidence type="ECO:0000256" key="6">
    <source>
        <dbReference type="ARBA" id="ARBA00022840"/>
    </source>
</evidence>
<dbReference type="Gene3D" id="3.40.50.300">
    <property type="entry name" value="P-loop containing nucleotide triphosphate hydrolases"/>
    <property type="match status" value="1"/>
</dbReference>
<dbReference type="EMBL" id="JBAKBA010000006">
    <property type="protein sequence ID" value="MEL0658362.1"/>
    <property type="molecule type" value="Genomic_DNA"/>
</dbReference>
<accession>A0ABU9H915</accession>
<dbReference type="InterPro" id="IPR050086">
    <property type="entry name" value="MetN_ABC_transporter-like"/>
</dbReference>
<dbReference type="InterPro" id="IPR027417">
    <property type="entry name" value="P-loop_NTPase"/>
</dbReference>
<keyword evidence="6 9" id="KW-0067">ATP-binding</keyword>
<keyword evidence="7" id="KW-0472">Membrane</keyword>
<dbReference type="InterPro" id="IPR003593">
    <property type="entry name" value="AAA+_ATPase"/>
</dbReference>
<dbReference type="Proteomes" id="UP001366060">
    <property type="component" value="Unassembled WGS sequence"/>
</dbReference>
<sequence length="252" mass="28159">MEVVKLHKSFGDHEVLKGISLCARKGEVISLIGGSGSGKSTLLRCINMLEVPNKGLIYVNGEGIDTDIDHNGHPFVKDQKQLLDIRSRLGMVFQNFNLWPHRTVLENLIEVPIHVFGESKKVAIERAEALLERVGMAHKRDEYPSFLSGGQQQRVAIARALAVEPKAMLFDEPTSALDPELVGEVLKVIHSLADEGRTMILVTHEMAFARDVSSHIAFLHQGIIEEQGKPEEIFNNPKSERFSQFINAQHNR</sequence>
<comment type="similarity">
    <text evidence="2">Belongs to the ABC transporter superfamily.</text>
</comment>
<dbReference type="CDD" id="cd03262">
    <property type="entry name" value="ABC_HisP_GlnQ"/>
    <property type="match status" value="1"/>
</dbReference>
<protein>
    <submittedName>
        <fullName evidence="9">ATP-binding cassette domain-containing protein</fullName>
    </submittedName>
</protein>
<evidence type="ECO:0000256" key="7">
    <source>
        <dbReference type="ARBA" id="ARBA00023136"/>
    </source>
</evidence>
<reference evidence="9 10" key="1">
    <citation type="submission" date="2024-02" db="EMBL/GenBank/DDBJ databases">
        <title>Bacteria isolated from the canopy kelp, Nereocystis luetkeana.</title>
        <authorList>
            <person name="Pfister C.A."/>
            <person name="Younker I.T."/>
            <person name="Light S.H."/>
        </authorList>
    </citation>
    <scope>NUCLEOTIDE SEQUENCE [LARGE SCALE GENOMIC DNA]</scope>
    <source>
        <strain evidence="9 10">TI.2.07</strain>
    </source>
</reference>
<evidence type="ECO:0000256" key="1">
    <source>
        <dbReference type="ARBA" id="ARBA00004417"/>
    </source>
</evidence>
<name>A0ABU9H915_9GAMM</name>
<evidence type="ECO:0000256" key="3">
    <source>
        <dbReference type="ARBA" id="ARBA00022448"/>
    </source>
</evidence>
<dbReference type="InterPro" id="IPR003439">
    <property type="entry name" value="ABC_transporter-like_ATP-bd"/>
</dbReference>
<dbReference type="Pfam" id="PF00005">
    <property type="entry name" value="ABC_tran"/>
    <property type="match status" value="1"/>
</dbReference>
<proteinExistence type="inferred from homology"/>
<evidence type="ECO:0000256" key="4">
    <source>
        <dbReference type="ARBA" id="ARBA00022475"/>
    </source>
</evidence>
<keyword evidence="5" id="KW-0547">Nucleotide-binding</keyword>
<keyword evidence="3" id="KW-0813">Transport</keyword>